<evidence type="ECO:0000256" key="4">
    <source>
        <dbReference type="ARBA" id="ARBA00022741"/>
    </source>
</evidence>
<keyword evidence="10" id="KW-0175">Coiled coil</keyword>
<feature type="coiled-coil region" evidence="10">
    <location>
        <begin position="694"/>
        <end position="747"/>
    </location>
</feature>
<organism evidence="13 14">
    <name type="scientific">Cryptosporidium canis</name>
    <dbReference type="NCBI Taxonomy" id="195482"/>
    <lineage>
        <taxon>Eukaryota</taxon>
        <taxon>Sar</taxon>
        <taxon>Alveolata</taxon>
        <taxon>Apicomplexa</taxon>
        <taxon>Conoidasida</taxon>
        <taxon>Coccidia</taxon>
        <taxon>Eucoccidiorida</taxon>
        <taxon>Eimeriorina</taxon>
        <taxon>Cryptosporidiidae</taxon>
        <taxon>Cryptosporidium</taxon>
    </lineage>
</organism>
<feature type="region of interest" description="Disordered" evidence="11">
    <location>
        <begin position="998"/>
        <end position="1018"/>
    </location>
</feature>
<keyword evidence="5 9" id="KW-0067">ATP-binding</keyword>
<name>A0ABQ8P3L0_9CRYT</name>
<proteinExistence type="inferred from homology"/>
<dbReference type="Pfam" id="PF00225">
    <property type="entry name" value="Kinesin"/>
    <property type="match status" value="1"/>
</dbReference>
<evidence type="ECO:0000313" key="14">
    <source>
        <dbReference type="Proteomes" id="UP001071777"/>
    </source>
</evidence>
<dbReference type="InterPro" id="IPR027417">
    <property type="entry name" value="P-loop_NTPase"/>
</dbReference>
<dbReference type="InterPro" id="IPR036961">
    <property type="entry name" value="Kinesin_motor_dom_sf"/>
</dbReference>
<dbReference type="EMBL" id="JAPCXB010000129">
    <property type="protein sequence ID" value="KAJ1606884.1"/>
    <property type="molecule type" value="Genomic_DNA"/>
</dbReference>
<feature type="domain" description="Kinesin motor" evidence="12">
    <location>
        <begin position="17"/>
        <end position="362"/>
    </location>
</feature>
<evidence type="ECO:0000256" key="10">
    <source>
        <dbReference type="SAM" id="Coils"/>
    </source>
</evidence>
<sequence>MKNSKPRQNTIEENGVNVKVIVRCRPLTEQEKKDPSNSNVLQVKPDSKEIVVSQHSLSRKFDSYSTKLFTFDGVCGSFTSQRELFKQYVVPIVDEVLLGFNCTIFAYGQTGTGKTYTMEGDMKEYLESSNLELTEHAGIIPRAVQLIFERLESQYTEYGVRVSYLEIYNEELSDLLSDEKLSLRIYDDVAGKRGLNVDRLEEVPVNKAQDILNILSTAVRKRRTAETLLNKSSSRSHCIFTITIHTKETNIDGEDVLKVGKLNLVDLAGSENIQRSGANAVKDRAKEAGMINQSLLTLGRVINALVEHSSYVPYRDSKLTRLLQDSLGGRTKTCIIATITASSIYLEETLNTLDYAHRAKNIKNMPVVNQKMTKKVMIREMNCEIEKLKQELQCNREKNGVYLPLSQFNEMESKLQSQANEIVELESELQNQQILYREMESTVSQLTDQLNERNLRVKAGDFAGIHVSKHAKLYREKYQDLYMQMNQSLENIGKLHRKIIGSELFHSCQSNQLFELQQRLTSDIQLTEGKTRECLEVLHNCLRQDLLEHWFSKSQLSHSEIVGMIDTGKKLCGNIASVLADSLEQSLTDELTAGMNSAKESLRRYLRSEEEMAGRLKDEIRMSLVDCSTNTEKISMDINNQLERLRLSNERCQSLIQDYKGHSAACEAQLDAVFSQQLVGSVDSLARSHQMELEERLTGQLSALEERSREMKSQFCKLVDSFVEETSKVLVDEKDRLFKQVDDLREKMINELEGGYMASKNLLRETNCRLEQLELAQLELVSDQSDCMERRKSELGNVVSSISQLGETSLIGGFTEFSRFRDEQFDQICSRIAEISDLSVSSIQTSVNNVSTVVDLQRNSYNELSSCVDDYFGYSLTSFREKIQAKLGQVIQLLGQITDFPGLSLGPSDEDRDACSSKQSTPSILGAVLQGLIEIENVVSKTNVASGQTPSRRQIYKIPVLKDRCLSPMKYVDHYLETLPRPNIDFSQTHKMMDPFYKEQERRDESSDPDGSLEGGVEVRSPSAFDWKAVRSDCLRTLNISQFIQESGVSAGTSDLLSKEEGYCQERSAAAETEQEELPNDENVSRFSENTPSLRYQSVSSRSEQKQQTSLDSLKSLSLYQNSSPNNENQNILTQENSSSQDGYLEAIGHPMGSSGLTSSAAPPPPSSTGIPRPARPRRAAAAAAAVNTAVTRRR</sequence>
<evidence type="ECO:0000256" key="9">
    <source>
        <dbReference type="PROSITE-ProRule" id="PRU00283"/>
    </source>
</evidence>
<evidence type="ECO:0000256" key="11">
    <source>
        <dbReference type="SAM" id="MobiDB-lite"/>
    </source>
</evidence>
<gene>
    <name evidence="13" type="ORF">OJ252_3031</name>
</gene>
<dbReference type="CDD" id="cd01364">
    <property type="entry name" value="KISc_BimC_Eg5"/>
    <property type="match status" value="1"/>
</dbReference>
<evidence type="ECO:0000259" key="12">
    <source>
        <dbReference type="PROSITE" id="PS50067"/>
    </source>
</evidence>
<dbReference type="InterPro" id="IPR047241">
    <property type="entry name" value="KIF11-like_kin_motor_dom"/>
</dbReference>
<dbReference type="InterPro" id="IPR001752">
    <property type="entry name" value="Kinesin_motor_dom"/>
</dbReference>
<feature type="region of interest" description="Disordered" evidence="11">
    <location>
        <begin position="1067"/>
        <end position="1195"/>
    </location>
</feature>
<dbReference type="PROSITE" id="PS50067">
    <property type="entry name" value="KINESIN_MOTOR_2"/>
    <property type="match status" value="1"/>
</dbReference>
<evidence type="ECO:0000256" key="5">
    <source>
        <dbReference type="ARBA" id="ARBA00022840"/>
    </source>
</evidence>
<keyword evidence="6 9" id="KW-0505">Motor protein</keyword>
<evidence type="ECO:0000256" key="8">
    <source>
        <dbReference type="ARBA" id="ARBA00034704"/>
    </source>
</evidence>
<dbReference type="PANTHER" id="PTHR47970">
    <property type="entry name" value="KINESIN-LIKE PROTEIN KIF11"/>
    <property type="match status" value="1"/>
</dbReference>
<feature type="coiled-coil region" evidence="10">
    <location>
        <begin position="371"/>
        <end position="449"/>
    </location>
</feature>
<dbReference type="PANTHER" id="PTHR47970:SF12">
    <property type="entry name" value="KINESIN FAMILY MEMBER 11"/>
    <property type="match status" value="1"/>
</dbReference>
<keyword evidence="4 9" id="KW-0547">Nucleotide-binding</keyword>
<keyword evidence="3" id="KW-0493">Microtubule</keyword>
<evidence type="ECO:0000313" key="13">
    <source>
        <dbReference type="EMBL" id="KAJ1606884.1"/>
    </source>
</evidence>
<dbReference type="SUPFAM" id="SSF52540">
    <property type="entry name" value="P-loop containing nucleoside triphosphate hydrolases"/>
    <property type="match status" value="1"/>
</dbReference>
<feature type="compositionally biased region" description="Low complexity" evidence="11">
    <location>
        <begin position="1180"/>
        <end position="1195"/>
    </location>
</feature>
<accession>A0ABQ8P3L0</accession>
<dbReference type="PRINTS" id="PR00380">
    <property type="entry name" value="KINESINHEAVY"/>
</dbReference>
<dbReference type="PROSITE" id="PS00411">
    <property type="entry name" value="KINESIN_MOTOR_1"/>
    <property type="match status" value="1"/>
</dbReference>
<dbReference type="Gene3D" id="3.40.850.10">
    <property type="entry name" value="Kinesin motor domain"/>
    <property type="match status" value="1"/>
</dbReference>
<feature type="binding site" evidence="9">
    <location>
        <begin position="108"/>
        <end position="115"/>
    </location>
    <ligand>
        <name>ATP</name>
        <dbReference type="ChEBI" id="CHEBI:30616"/>
    </ligand>
</feature>
<feature type="compositionally biased region" description="Polar residues" evidence="11">
    <location>
        <begin position="1085"/>
        <end position="1142"/>
    </location>
</feature>
<keyword evidence="14" id="KW-1185">Reference proteome</keyword>
<comment type="caution">
    <text evidence="13">The sequence shown here is derived from an EMBL/GenBank/DDBJ whole genome shotgun (WGS) entry which is preliminary data.</text>
</comment>
<protein>
    <submittedName>
        <fullName evidence="13">Kinesin-like boursin</fullName>
    </submittedName>
</protein>
<dbReference type="SMART" id="SM00129">
    <property type="entry name" value="KISc"/>
    <property type="match status" value="1"/>
</dbReference>
<reference evidence="13" key="1">
    <citation type="submission" date="2022-10" db="EMBL/GenBank/DDBJ databases">
        <title>Adaptive evolution leads to modifications in subtelomeric GC content in a zoonotic Cryptosporidium species.</title>
        <authorList>
            <person name="Li J."/>
            <person name="Feng Y."/>
            <person name="Xiao L."/>
        </authorList>
    </citation>
    <scope>NUCLEOTIDE SEQUENCE</scope>
    <source>
        <strain evidence="13">25894</strain>
    </source>
</reference>
<evidence type="ECO:0000256" key="7">
    <source>
        <dbReference type="ARBA" id="ARBA00023212"/>
    </source>
</evidence>
<evidence type="ECO:0000256" key="1">
    <source>
        <dbReference type="ARBA" id="ARBA00004245"/>
    </source>
</evidence>
<dbReference type="Proteomes" id="UP001071777">
    <property type="component" value="Unassembled WGS sequence"/>
</dbReference>
<dbReference type="InterPro" id="IPR047149">
    <property type="entry name" value="KIF11-like"/>
</dbReference>
<dbReference type="InterPro" id="IPR019821">
    <property type="entry name" value="Kinesin_motor_CS"/>
</dbReference>
<keyword evidence="2" id="KW-0963">Cytoplasm</keyword>
<comment type="similarity">
    <text evidence="8">Belongs to the TRAFAC class myosin-kinesin ATPase superfamily. Kinesin family. KIN-5/BimC subfamily.</text>
</comment>
<keyword evidence="7" id="KW-0206">Cytoskeleton</keyword>
<comment type="subcellular location">
    <subcellularLocation>
        <location evidence="1">Cytoplasm</location>
        <location evidence="1">Cytoskeleton</location>
    </subcellularLocation>
</comment>
<evidence type="ECO:0000256" key="3">
    <source>
        <dbReference type="ARBA" id="ARBA00022701"/>
    </source>
</evidence>
<evidence type="ECO:0000256" key="6">
    <source>
        <dbReference type="ARBA" id="ARBA00023175"/>
    </source>
</evidence>
<evidence type="ECO:0000256" key="2">
    <source>
        <dbReference type="ARBA" id="ARBA00022490"/>
    </source>
</evidence>